<dbReference type="EMBL" id="GIBP01004887">
    <property type="protein sequence ID" value="NDV33856.1"/>
    <property type="molecule type" value="Transcribed_RNA"/>
</dbReference>
<feature type="domain" description="Rab-GAP TBC" evidence="1">
    <location>
        <begin position="20"/>
        <end position="216"/>
    </location>
</feature>
<evidence type="ECO:0000259" key="1">
    <source>
        <dbReference type="PROSITE" id="PS50086"/>
    </source>
</evidence>
<dbReference type="Gene3D" id="1.10.8.270">
    <property type="entry name" value="putative rabgap domain of human tbc1 domain family member 14 like domains"/>
    <property type="match status" value="1"/>
</dbReference>
<dbReference type="AlphaFoldDB" id="A0A6B2LA45"/>
<evidence type="ECO:0000313" key="2">
    <source>
        <dbReference type="EMBL" id="NDV33856.1"/>
    </source>
</evidence>
<dbReference type="InterPro" id="IPR050302">
    <property type="entry name" value="Rab_GAP_TBC_domain"/>
</dbReference>
<dbReference type="SMART" id="SM00164">
    <property type="entry name" value="TBC"/>
    <property type="match status" value="1"/>
</dbReference>
<reference evidence="2" key="1">
    <citation type="journal article" date="2020" name="J. Eukaryot. Microbiol.">
        <title>De novo Sequencing, Assembly and Annotation of the Transcriptome for the Free-Living Testate Amoeba Arcella intermedia.</title>
        <authorList>
            <person name="Ribeiro G.M."/>
            <person name="Porfirio-Sousa A.L."/>
            <person name="Maurer-Alcala X.X."/>
            <person name="Katz L.A."/>
            <person name="Lahr D.J.G."/>
        </authorList>
    </citation>
    <scope>NUCLEOTIDE SEQUENCE</scope>
</reference>
<organism evidence="2">
    <name type="scientific">Arcella intermedia</name>
    <dbReference type="NCBI Taxonomy" id="1963864"/>
    <lineage>
        <taxon>Eukaryota</taxon>
        <taxon>Amoebozoa</taxon>
        <taxon>Tubulinea</taxon>
        <taxon>Elardia</taxon>
        <taxon>Arcellinida</taxon>
        <taxon>Sphaerothecina</taxon>
        <taxon>Arcellidae</taxon>
        <taxon>Arcella</taxon>
    </lineage>
</organism>
<dbReference type="SUPFAM" id="SSF47923">
    <property type="entry name" value="Ypt/Rab-GAP domain of gyp1p"/>
    <property type="match status" value="2"/>
</dbReference>
<dbReference type="Gene3D" id="1.10.472.80">
    <property type="entry name" value="Ypt/Rab-GAP domain of gyp1p, domain 3"/>
    <property type="match status" value="1"/>
</dbReference>
<dbReference type="InterPro" id="IPR000195">
    <property type="entry name" value="Rab-GAP-TBC_dom"/>
</dbReference>
<dbReference type="PANTHER" id="PTHR47219">
    <property type="entry name" value="RAB GTPASE-ACTIVATING PROTEIN 1-LIKE"/>
    <property type="match status" value="1"/>
</dbReference>
<dbReference type="Pfam" id="PF00566">
    <property type="entry name" value="RabGAP-TBC"/>
    <property type="match status" value="1"/>
</dbReference>
<accession>A0A6B2LA45</accession>
<name>A0A6B2LA45_9EUKA</name>
<proteinExistence type="predicted"/>
<protein>
    <recommendedName>
        <fullName evidence="1">Rab-GAP TBC domain-containing protein</fullName>
    </recommendedName>
</protein>
<sequence>MDEIPSWRKVRIIKRIYKDRLPNDVRSAFWKYCLQLEEKECLKEYEEYSNKLLPQEESTQIDKDVNRTIRYHQFYKDRYGEGQCKLFRVLKAYANYNSETRYTQGMSTIAGILLIYIPEEHLAFGALKELFSRYKLNNWYANGLDGLQKEVFPTLEKLISKYLPKLHHHLYKILAQGMALEHYCGLFITNWFLELFFDSLPWPLMLKVWDTFLWFGNPALYSIALALLEALEAHLLSLNDFSALVKELKNTGDFKGDQKKLLKRAFKFAIDEKQLEKIKAKVTH</sequence>
<dbReference type="PROSITE" id="PS50086">
    <property type="entry name" value="TBC_RABGAP"/>
    <property type="match status" value="1"/>
</dbReference>
<dbReference type="InterPro" id="IPR035969">
    <property type="entry name" value="Rab-GAP_TBC_sf"/>
</dbReference>
<dbReference type="PANTHER" id="PTHR47219:SF9">
    <property type="entry name" value="GTPASE ACTIVATING PROTEIN AND CENTROSOME-ASSOCIATED, ISOFORM B"/>
    <property type="match status" value="1"/>
</dbReference>
<dbReference type="GO" id="GO:0005096">
    <property type="term" value="F:GTPase activator activity"/>
    <property type="evidence" value="ECO:0007669"/>
    <property type="project" value="TreeGrafter"/>
</dbReference>
<dbReference type="GO" id="GO:0031267">
    <property type="term" value="F:small GTPase binding"/>
    <property type="evidence" value="ECO:0007669"/>
    <property type="project" value="TreeGrafter"/>
</dbReference>